<dbReference type="PROSITE" id="PS50197">
    <property type="entry name" value="BEACH"/>
    <property type="match status" value="1"/>
</dbReference>
<dbReference type="PANTHER" id="PTHR13743">
    <property type="entry name" value="BEIGE/BEACH-RELATED"/>
    <property type="match status" value="1"/>
</dbReference>
<proteinExistence type="predicted"/>
<dbReference type="SMART" id="SM01026">
    <property type="entry name" value="Beach"/>
    <property type="match status" value="1"/>
</dbReference>
<feature type="domain" description="BEACH" evidence="1">
    <location>
        <begin position="1863"/>
        <end position="2140"/>
    </location>
</feature>
<dbReference type="InterPro" id="IPR000409">
    <property type="entry name" value="BEACH_dom"/>
</dbReference>
<dbReference type="Gene3D" id="2.130.10.10">
    <property type="entry name" value="YVTN repeat-like/Quinoprotein amine dehydrogenase"/>
    <property type="match status" value="1"/>
</dbReference>
<comment type="caution">
    <text evidence="2">The sequence shown here is derived from an EMBL/GenBank/DDBJ whole genome shotgun (WGS) entry which is preliminary data.</text>
</comment>
<evidence type="ECO:0000313" key="3">
    <source>
        <dbReference type="Proteomes" id="UP000179807"/>
    </source>
</evidence>
<dbReference type="RefSeq" id="XP_068354430.1">
    <property type="nucleotide sequence ID" value="XM_068508209.1"/>
</dbReference>
<dbReference type="InterPro" id="IPR050865">
    <property type="entry name" value="BEACH_Domain"/>
</dbReference>
<dbReference type="PANTHER" id="PTHR13743:SF123">
    <property type="entry name" value="PROTEIN FAN"/>
    <property type="match status" value="1"/>
</dbReference>
<organism evidence="2 3">
    <name type="scientific">Tritrichomonas foetus</name>
    <dbReference type="NCBI Taxonomy" id="1144522"/>
    <lineage>
        <taxon>Eukaryota</taxon>
        <taxon>Metamonada</taxon>
        <taxon>Parabasalia</taxon>
        <taxon>Tritrichomonadida</taxon>
        <taxon>Tritrichomonadidae</taxon>
        <taxon>Tritrichomonas</taxon>
    </lineage>
</organism>
<dbReference type="SUPFAM" id="SSF50978">
    <property type="entry name" value="WD40 repeat-like"/>
    <property type="match status" value="1"/>
</dbReference>
<dbReference type="Gene3D" id="1.10.1540.10">
    <property type="entry name" value="BEACH domain"/>
    <property type="match status" value="1"/>
</dbReference>
<accession>A0A1J4JUU3</accession>
<evidence type="ECO:0000259" key="1">
    <source>
        <dbReference type="PROSITE" id="PS50197"/>
    </source>
</evidence>
<dbReference type="OrthoDB" id="26681at2759"/>
<protein>
    <recommendedName>
        <fullName evidence="1">BEACH domain-containing protein</fullName>
    </recommendedName>
</protein>
<keyword evidence="3" id="KW-1185">Reference proteome</keyword>
<dbReference type="Pfam" id="PF02138">
    <property type="entry name" value="Beach"/>
    <property type="match status" value="1"/>
</dbReference>
<dbReference type="VEuPathDB" id="TrichDB:TRFO_31924"/>
<reference evidence="2" key="1">
    <citation type="submission" date="2016-10" db="EMBL/GenBank/DDBJ databases">
        <authorList>
            <person name="Benchimol M."/>
            <person name="Almeida L.G."/>
            <person name="Vasconcelos A.T."/>
            <person name="Perreira-Neves A."/>
            <person name="Rosa I.A."/>
            <person name="Tasca T."/>
            <person name="Bogo M.R."/>
            <person name="de Souza W."/>
        </authorList>
    </citation>
    <scope>NUCLEOTIDE SEQUENCE [LARGE SCALE GENOMIC DNA]</scope>
    <source>
        <strain evidence="2">K</strain>
    </source>
</reference>
<dbReference type="SUPFAM" id="SSF81837">
    <property type="entry name" value="BEACH domain"/>
    <property type="match status" value="1"/>
</dbReference>
<dbReference type="InterPro" id="IPR015943">
    <property type="entry name" value="WD40/YVTN_repeat-like_dom_sf"/>
</dbReference>
<name>A0A1J4JUU3_9EUKA</name>
<gene>
    <name evidence="2" type="ORF">TRFO_31924</name>
</gene>
<dbReference type="CDD" id="cd06071">
    <property type="entry name" value="Beach"/>
    <property type="match status" value="1"/>
</dbReference>
<dbReference type="InterPro" id="IPR036372">
    <property type="entry name" value="BEACH_dom_sf"/>
</dbReference>
<evidence type="ECO:0000313" key="2">
    <source>
        <dbReference type="EMBL" id="OHT01294.1"/>
    </source>
</evidence>
<dbReference type="Proteomes" id="UP000179807">
    <property type="component" value="Unassembled WGS sequence"/>
</dbReference>
<dbReference type="EMBL" id="MLAK01000918">
    <property type="protein sequence ID" value="OHT01294.1"/>
    <property type="molecule type" value="Genomic_DNA"/>
</dbReference>
<dbReference type="InterPro" id="IPR036322">
    <property type="entry name" value="WD40_repeat_dom_sf"/>
</dbReference>
<dbReference type="GeneID" id="94842913"/>
<sequence length="2473" mass="286352">MDKSWRRFVHLFQDNDSQEIKDFQSLVSSCQSDDDIIKCFNYFIENFGDVLGSDDVNKQIQSPRLENSICHFVKLFLPYISNNIENIQKKNSFQLLIVFLELNKLDKDVIKSITDLIMILFSKCSDVDEEYLFIEKSLLKKQISQFFFSPYNLPDIFKLTFVSENQKFIYLINETFPEVVLKPQENFSPLFELILSSIESNTINNYYECFDFIGNLHKKLRNLNFIEKFIKVSEKFFLELDSIDFYVNFLGTSKIEYDFFNSLINSPIPKEKLLNSAIVVIKNIKNSQQTNSNKFQWFDFSGFLQRGSEITNENQVFIFDIILTFDESKRFEYFKLITPPWNSNISSKLFLNLIRSLHNFDELAEFFLLKENSQTLFEQSNSDKNIAKAIIYICESVSEKKEAEVIKFILSLSNKENFVATNTLTNILSRAKIENYISSIINFIDKGQIPNQVYRILSGIATSNPAFIDAFIKNGLSILFKTLKSHSSFDFLAALACNGPIKEIDEYIFNNYENSVLKSLDDNQLRNLALGLSHDSASFGVLRIPSIAFFVKVPLKSPFDRYIFGKTINKVAKNNFHLINTEYSMLCSNHITDDSYKRQFIDLHADKSKILNDPKELYLMLKGNNPFNDIYQLHFDMPHAVASISIQPTFGFWFKVRHLLGKTIILKANNNEISYDCDGLRVFGKKPVNCLLNEWHMLTFILQTRNFQLANYVTIVLDGVKVFEKIIQIPNYIELGSEMENNAIWYINSRFLYVEETLSLSEVQKIFSEGIESKSPSYRKIHFNNNPKTNEIYNSILDENKINNEKYSYFCKDGFKLVKYRGIGCYLTQIGHPDFIFLQMLKSQNSEELLWWLKSANLLLLKHQFDLNFYNQAMKYVLIKKNSIFSEECQKFITQKLNVKSFIDVFSDLQVLSIPTFNFDFLARLFSSDFDFEQLFDYVLDAYCILELVDITRSSFEDAIHEYVDAHPHMINKILLTACGLHKIKDNEQYSLSEQSEAPEKIKFLLSTATSNSELFVNNVSFGLALNITSILPVSFKVDFIISLTKFCNEFPNYYDYTSLKQYRAMFIDMYQSEEIWCFLLTLLTKDYFDSCEKYINSKIVRKEVLKVFLDVIASVMGIELRLKSSKEKAQANNRREAVQPDDTNMESVTNNENNIDNNDDADSGCTADIFAKIESETTKNYSDEADHAIENSKDIHVKNTDENITQNASEYFQSNNENELKSFDTDQIKNMFSYRLLALIHGIGIDNDKIVFCTHQIERLCSLGFDKLSRQYLPIEKKNGIFSDGEQPKFTYQLRYDYISEFGSKLQKPTIEYLQKLNNEFVPEKIGLSEDFPFDLSNLKILLNNDLMKIIIQLATNVLINLSKTSMFSRKYFTRLTFLGNDVNANVSIAIHKLMVFNILNSENIFTDEIMNQFFSFLSNRIMEKIYYENEIIKLVKYANKIINPKLKNSKMFILACLLNITNIDDRIELLCILFQNSAFLTLLFEDSFYYTSIIHFLCTVEAIKSSKIDQFIQIIQNKPELLQSSFGQAVSQKRQLIWFASQTDTFSEAKNSLEKAALSNTLSFIQTRNECKPPKYPNYYEFKKNRDYHNFMVRQSLKFQIFYRTNLSNYFLEEVIIHLFRKSKQIELILNPVDKYMLTRAPHPLTVPQKLDPLVFNFSIPLKKVHRHIPLQRSSHSPIFRSLLNEINETKAAAVCLSDWCLPPYCSTISVRQVLENQWGTKSLLNCDFLSTPEVLPCIYSLGTDSIKILMNSSLDESGNVKLPESSDMLCHYEAFEVAPFGLYGQTSLFLNRDVLTINYSDIMLVLKRKYAYNPRIADVFTRSGNHFTIIFACKADRQSFIDKFKLNWVSESQFGIGFSQNLLYNIPLEVVTRKWTKGKISTFDYLLYLNIVSGRSFNDPSQYPVVPWVIGDYSTNEPDIRRDLSNPMGAQSEARKQRFLLTYNETHYHYGTHYSHSAAVLHYMLRVEPFTFFEIHLHNGWDHKDRLFCNISEAWRSASDANQADVKELIPEFYAFPAMFENINKLELGVRTDGLSLEKVTMPVWGQNPLHFIWHMRASLENTDKINEWIDLIFGFKQRGEAAVAAFNCFQPLSYDDAFKKKQVDSNDSFNERAAIDMINNFGQCPAQLFTSPHPPRIANILFQRKNLVTTEARYISTLKNTTKIARNVRIVDYQIFVASDLELFVGKDALPIKLSKEEGKYCLSSDNSLYLTASKYGFARIFDKKSKLISEIITLCENVTALALSSQHNILAIANNKKLNLFDTTSGLFMRRTPENEIFEENIIQILFDEISNIIIVAEKHKLSVFALDLRLIASEKVDNPIKCISVGDSELWCEEPFFLCGHEDGLCDIWTIDVFNYKINNSNLVKTDSSICAITIFANSQAALVFNIDKKLTLVSCCYPKMKLLNRQYYNKCALCKQDDGTRQVCTICGLYVCRACRAQRIPVICKRCTERGLSNSSSIDEFSTPEE</sequence>